<dbReference type="PANTHER" id="PTHR28637">
    <property type="entry name" value="DNA REPLICATION FACTOR CDT1"/>
    <property type="match status" value="1"/>
</dbReference>
<dbReference type="PANTHER" id="PTHR28637:SF1">
    <property type="entry name" value="DNA REPLICATION FACTOR CDT1"/>
    <property type="match status" value="1"/>
</dbReference>
<feature type="compositionally biased region" description="Low complexity" evidence="3">
    <location>
        <begin position="1132"/>
        <end position="1144"/>
    </location>
</feature>
<name>A0AAW0JFF3_QUESU</name>
<feature type="region of interest" description="Disordered" evidence="3">
    <location>
        <begin position="1120"/>
        <end position="1145"/>
    </location>
</feature>
<feature type="region of interest" description="Disordered" evidence="3">
    <location>
        <begin position="1"/>
        <end position="39"/>
    </location>
</feature>
<evidence type="ECO:0000313" key="6">
    <source>
        <dbReference type="Proteomes" id="UP000237347"/>
    </source>
</evidence>
<dbReference type="GO" id="GO:0000278">
    <property type="term" value="P:mitotic cell cycle"/>
    <property type="evidence" value="ECO:0007669"/>
    <property type="project" value="TreeGrafter"/>
</dbReference>
<organism evidence="5 6">
    <name type="scientific">Quercus suber</name>
    <name type="common">Cork oak</name>
    <dbReference type="NCBI Taxonomy" id="58331"/>
    <lineage>
        <taxon>Eukaryota</taxon>
        <taxon>Viridiplantae</taxon>
        <taxon>Streptophyta</taxon>
        <taxon>Embryophyta</taxon>
        <taxon>Tracheophyta</taxon>
        <taxon>Spermatophyta</taxon>
        <taxon>Magnoliopsida</taxon>
        <taxon>eudicotyledons</taxon>
        <taxon>Gunneridae</taxon>
        <taxon>Pentapetalae</taxon>
        <taxon>rosids</taxon>
        <taxon>fabids</taxon>
        <taxon>Fagales</taxon>
        <taxon>Fagaceae</taxon>
        <taxon>Quercus</taxon>
    </lineage>
</organism>
<dbReference type="GO" id="GO:0070182">
    <property type="term" value="F:DNA polymerase binding"/>
    <property type="evidence" value="ECO:0007669"/>
    <property type="project" value="TreeGrafter"/>
</dbReference>
<dbReference type="EMBL" id="PKMF04000591">
    <property type="protein sequence ID" value="KAK7824856.1"/>
    <property type="molecule type" value="Genomic_DNA"/>
</dbReference>
<comment type="similarity">
    <text evidence="1">Belongs to the Cdt1 family.</text>
</comment>
<keyword evidence="2" id="KW-0131">Cell cycle</keyword>
<dbReference type="GO" id="GO:0005634">
    <property type="term" value="C:nucleus"/>
    <property type="evidence" value="ECO:0007669"/>
    <property type="project" value="TreeGrafter"/>
</dbReference>
<dbReference type="FunFam" id="1.10.10.1420:FF:000003">
    <property type="entry name" value="CDT1-like protein a chloroplastic"/>
    <property type="match status" value="2"/>
</dbReference>
<gene>
    <name evidence="5" type="primary">CDT1A_1</name>
    <name evidence="5" type="ORF">CFP56_033971</name>
</gene>
<proteinExistence type="inferred from homology"/>
<dbReference type="GO" id="GO:0030174">
    <property type="term" value="P:regulation of DNA-templated DNA replication initiation"/>
    <property type="evidence" value="ECO:0007669"/>
    <property type="project" value="InterPro"/>
</dbReference>
<sequence>MELSSSSTPSKSKKPHLPHSKHFYSPDQLSSKTLEKQPTQLPLNRLCNCGVALSVNKPSSSSKSKSKKPHSKHFNSPGQLSSKTLEKQPTQLPRNRGVNEVRKVAETLRPNSSARRQIQSWGPTTPEIPEKYEFLAQFFDSLDSSIRLLRLKGSSSSFTNICPKIECLTDRRFTHRHLAQLKFILRDAIEIKRVLVFDERTSCMKPDLHVSINVDAVENDGKLKSESRNMRLRKVLQSWLVDFSKSCPEVDEIPEELLPEPFNRKELDVHSNMKAPTSSFPIKTSTVALTALQSGVSETCIQDDEIEEGTEQDLNSNINNSPNMSFPLGTSIEAHRKQQPVVASHLSRSFHKRFSQKVISHEVQNYPLNLSKTDLQSSVLPVPESPLNKSSSKEKSSSAAGTPSPSKLLFESTSNEKCLAVHASPAHFPQSCPPATPSKEIDAMNNENGSPAEIANIHLTPAKHVLTPAGLMNVTPTLYPPKRCYMSPEDDSTSSPNKLIRRPPCSKSLKFDTPIKNGNIGDEMDDTGCVSVDNDVFDILPENILQSIIEKERKAVEERNPAISWAKWRRQMIASLPKLFNMIHFLFQSIKRSVITKEELIHKIIASHCDIVDRREVEEQLNLLIELVPEWISEKLASGGDLLFCINKMSRPESLRARLEEAKRQDSSIGFGAPVRANTRAGGVTDASVASSLLETVESSDLISYGLIPEFVGQFPILASLSALTENQLVQVLTEPKNALGKQYKKMFQMNGIPDIRTGDDIIDAVVVDEEAVGSEGRGSGAKILYGKGALDRYLSQQKVKDLEPSSSSKSKSKKPHSKHFNSPGQLSSKTLEKQPTQLPRNRGVNEVRKVAETLRPNSSARRQIQSWGPTTPEIPEKYEFLAQFFDSLDSSIRLLRLKGSSSSFTNICPKIECLTDRRFTHRHLAQLKFILRDAIEIKRVLVFDERTSCMKPDLHVSINVDAVENDGKLKSESRNMRLRKVLQSWLVDFSKSCPEVDEIPEELLPEPFNRKKRDVHSNMKTPTSSFPIKTSTVALTALQSAVLETCIQDDEIAEGTEQDLNSNINNSPNIKQQSVVASHLSQSFRKRFSQKVISHEVQDYPLNLSKTDLRSSVLLVPESPLNKSSSKEKSSSAAGAPSPSKLSFESTSNEKCLAVHASPAHLPQSCPPATPSEEIDAMNNENGSPAEIANIHSTPAKHFLTPAGLMNVMPRLYPPKRCYMRPEDDSTSSPNKLIRRPPCSRLLKFDTLIKNGNVGDEMDDTGGVSVDNDVFDILPENILQSIIEKERKAEEERNPAISRAIWRRQMIASLPKLFNMIHFLFQSINRSVITKEELIHKIIASHCDIVDRREVEEQLNLLIELVPEWISEKLASGGDLLFCINKTSSPESLLARLEEAKSGIDR</sequence>
<dbReference type="SMART" id="SM01075">
    <property type="entry name" value="CDT1"/>
    <property type="match status" value="2"/>
</dbReference>
<evidence type="ECO:0000256" key="2">
    <source>
        <dbReference type="ARBA" id="ARBA00023306"/>
    </source>
</evidence>
<feature type="domain" description="CDT1 Geminin-binding" evidence="4">
    <location>
        <begin position="128"/>
        <end position="260"/>
    </location>
</feature>
<feature type="region of interest" description="Disordered" evidence="3">
    <location>
        <begin position="55"/>
        <end position="99"/>
    </location>
</feature>
<dbReference type="InterPro" id="IPR038090">
    <property type="entry name" value="Cdt1_C_WH_dom_sf"/>
</dbReference>
<dbReference type="InterPro" id="IPR036390">
    <property type="entry name" value="WH_DNA-bd_sf"/>
</dbReference>
<feature type="region of interest" description="Disordered" evidence="3">
    <location>
        <begin position="377"/>
        <end position="408"/>
    </location>
</feature>
<evidence type="ECO:0000259" key="4">
    <source>
        <dbReference type="SMART" id="SM01075"/>
    </source>
</evidence>
<protein>
    <submittedName>
        <fullName evidence="5">Cdt1-like protein a</fullName>
    </submittedName>
</protein>
<feature type="compositionally biased region" description="Low complexity" evidence="3">
    <location>
        <begin position="1"/>
        <end position="10"/>
    </location>
</feature>
<dbReference type="Gene3D" id="1.10.10.1420">
    <property type="entry name" value="DNA replication factor Cdt1, C-terminal WH domain"/>
    <property type="match status" value="2"/>
</dbReference>
<keyword evidence="6" id="KW-1185">Reference proteome</keyword>
<feature type="compositionally biased region" description="Polar residues" evidence="3">
    <location>
        <begin position="27"/>
        <end position="39"/>
    </location>
</feature>
<feature type="compositionally biased region" description="Basic residues" evidence="3">
    <location>
        <begin position="11"/>
        <end position="22"/>
    </location>
</feature>
<feature type="compositionally biased region" description="Polar residues" evidence="3">
    <location>
        <begin position="74"/>
        <end position="93"/>
    </location>
</feature>
<feature type="region of interest" description="Disordered" evidence="3">
    <location>
        <begin position="1159"/>
        <end position="1188"/>
    </location>
</feature>
<feature type="compositionally biased region" description="Basic residues" evidence="3">
    <location>
        <begin position="811"/>
        <end position="820"/>
    </location>
</feature>
<dbReference type="GO" id="GO:0000076">
    <property type="term" value="P:DNA replication checkpoint signaling"/>
    <property type="evidence" value="ECO:0007669"/>
    <property type="project" value="TreeGrafter"/>
</dbReference>
<evidence type="ECO:0000313" key="5">
    <source>
        <dbReference type="EMBL" id="KAK7824856.1"/>
    </source>
</evidence>
<reference evidence="5 6" key="1">
    <citation type="journal article" date="2018" name="Sci. Data">
        <title>The draft genome sequence of cork oak.</title>
        <authorList>
            <person name="Ramos A.M."/>
            <person name="Usie A."/>
            <person name="Barbosa P."/>
            <person name="Barros P.M."/>
            <person name="Capote T."/>
            <person name="Chaves I."/>
            <person name="Simoes F."/>
            <person name="Abreu I."/>
            <person name="Carrasquinho I."/>
            <person name="Faro C."/>
            <person name="Guimaraes J.B."/>
            <person name="Mendonca D."/>
            <person name="Nobrega F."/>
            <person name="Rodrigues L."/>
            <person name="Saibo N.J.M."/>
            <person name="Varela M.C."/>
            <person name="Egas C."/>
            <person name="Matos J."/>
            <person name="Miguel C.M."/>
            <person name="Oliveira M.M."/>
            <person name="Ricardo C.P."/>
            <person name="Goncalves S."/>
        </authorList>
    </citation>
    <scope>NUCLEOTIDE SEQUENCE [LARGE SCALE GENOMIC DNA]</scope>
    <source>
        <strain evidence="6">cv. HL8</strain>
    </source>
</reference>
<accession>A0AAW0JFF3</accession>
<feature type="compositionally biased region" description="Polar residues" evidence="3">
    <location>
        <begin position="399"/>
        <end position="408"/>
    </location>
</feature>
<dbReference type="SUPFAM" id="SSF46785">
    <property type="entry name" value="Winged helix' DNA-binding domain"/>
    <property type="match status" value="2"/>
</dbReference>
<dbReference type="CDD" id="cd08767">
    <property type="entry name" value="Cdt1_c"/>
    <property type="match status" value="2"/>
</dbReference>
<feature type="region of interest" description="Disordered" evidence="3">
    <location>
        <begin position="798"/>
        <end position="848"/>
    </location>
</feature>
<dbReference type="CDD" id="cd08674">
    <property type="entry name" value="Cdt1_m"/>
    <property type="match status" value="2"/>
</dbReference>
<dbReference type="InterPro" id="IPR014939">
    <property type="entry name" value="CDT1_Gemini-bd-like"/>
</dbReference>
<dbReference type="Pfam" id="PF16679">
    <property type="entry name" value="CDT1_C"/>
    <property type="match status" value="2"/>
</dbReference>
<dbReference type="GO" id="GO:0071163">
    <property type="term" value="P:DNA replication preinitiation complex assembly"/>
    <property type="evidence" value="ECO:0007669"/>
    <property type="project" value="InterPro"/>
</dbReference>
<feature type="domain" description="CDT1 Geminin-binding" evidence="4">
    <location>
        <begin position="875"/>
        <end position="1007"/>
    </location>
</feature>
<dbReference type="Pfam" id="PF08839">
    <property type="entry name" value="CDT1"/>
    <property type="match status" value="2"/>
</dbReference>
<feature type="compositionally biased region" description="Basic residues" evidence="3">
    <location>
        <begin position="64"/>
        <end position="73"/>
    </location>
</feature>
<dbReference type="GO" id="GO:0003677">
    <property type="term" value="F:DNA binding"/>
    <property type="evidence" value="ECO:0007669"/>
    <property type="project" value="InterPro"/>
</dbReference>
<feature type="compositionally biased region" description="Polar residues" evidence="3">
    <location>
        <begin position="821"/>
        <end position="840"/>
    </location>
</feature>
<dbReference type="Gene3D" id="1.10.8.60">
    <property type="match status" value="1"/>
</dbReference>
<evidence type="ECO:0000256" key="1">
    <source>
        <dbReference type="ARBA" id="ARBA00008356"/>
    </source>
</evidence>
<dbReference type="Proteomes" id="UP000237347">
    <property type="component" value="Unassembled WGS sequence"/>
</dbReference>
<comment type="caution">
    <text evidence="5">The sequence shown here is derived from an EMBL/GenBank/DDBJ whole genome shotgun (WGS) entry which is preliminary data.</text>
</comment>
<dbReference type="InterPro" id="IPR032054">
    <property type="entry name" value="Cdt1_C"/>
</dbReference>
<feature type="region of interest" description="Disordered" evidence="3">
    <location>
        <begin position="425"/>
        <end position="449"/>
    </location>
</feature>
<dbReference type="InterPro" id="IPR045173">
    <property type="entry name" value="Cdt1"/>
</dbReference>
<evidence type="ECO:0000256" key="3">
    <source>
        <dbReference type="SAM" id="MobiDB-lite"/>
    </source>
</evidence>